<organism evidence="5">
    <name type="scientific">hydrothermal vent metagenome</name>
    <dbReference type="NCBI Taxonomy" id="652676"/>
    <lineage>
        <taxon>unclassified sequences</taxon>
        <taxon>metagenomes</taxon>
        <taxon>ecological metagenomes</taxon>
    </lineage>
</organism>
<dbReference type="EMBL" id="UOFV01000322">
    <property type="protein sequence ID" value="VAX02549.1"/>
    <property type="molecule type" value="Genomic_DNA"/>
</dbReference>
<reference evidence="5" key="1">
    <citation type="submission" date="2018-06" db="EMBL/GenBank/DDBJ databases">
        <authorList>
            <person name="Zhirakovskaya E."/>
        </authorList>
    </citation>
    <scope>NUCLEOTIDE SEQUENCE</scope>
</reference>
<dbReference type="Pfam" id="PF09818">
    <property type="entry name" value="ABC_ATPase"/>
    <property type="match status" value="1"/>
</dbReference>
<dbReference type="InterPro" id="IPR049069">
    <property type="entry name" value="MRB1590-like_C"/>
</dbReference>
<dbReference type="EC" id="5.3.3.2" evidence="5"/>
<dbReference type="InterPro" id="IPR019195">
    <property type="entry name" value="ABC_ATPase_put"/>
</dbReference>
<accession>A0A3B1A9Z1</accession>
<evidence type="ECO:0000259" key="4">
    <source>
        <dbReference type="Pfam" id="PF21117"/>
    </source>
</evidence>
<dbReference type="Pfam" id="PF20446">
    <property type="entry name" value="ABC_N"/>
    <property type="match status" value="1"/>
</dbReference>
<dbReference type="SUPFAM" id="SSF52540">
    <property type="entry name" value="P-loop containing nucleoside triphosphate hydrolases"/>
    <property type="match status" value="1"/>
</dbReference>
<evidence type="ECO:0000313" key="5">
    <source>
        <dbReference type="EMBL" id="VAX02549.1"/>
    </source>
</evidence>
<feature type="region of interest" description="Disordered" evidence="1">
    <location>
        <begin position="429"/>
        <end position="456"/>
    </location>
</feature>
<sequence>MTEPMDSLHNKLLALDGKGYKAYKAIAGTYTFPAFTLSIDHVQGDPFATPSRISVSVDTRKAAFPHELWQTDVRRVALEDFLGRAIRHAIDRVVKGHRGSGGSGEFHISTSVQQVLVRNAILVNKDIIEARFTLGLPAQGRRAAGREAVAMLIDELPKVIDASLYYQNLDSQQIRQHVHSVEDQDALRHWLQEAGLVAFVADNALLPRASGVDDRPLRKDALLFRAPESLAHTLTLPNAGEVRGLGIDHGITLIVGGGFHGKSTLLHALERGVYNHIPGDGRECVATIENAVKVRAEDSRAISRVNISPFIDHLPFGRDTEAFSTENASGSTSQAANIIEALECGTQLLLIDEDTSATNFMIRDKRMQALVADDKEPITPLIHRVRDLYQQRGVSSVIVMGGSGDYFDVADTVIMLDAYQPHDVTQQARALAKPVTPTTTPGKTFDEPASRRPDANVLNPARANREVKINTRGVHDLLYGEHHIDLSQVEQLIDIGQTRSIGLMIYYFSQHYATTGENLIQGLQKVMADTQRHGLDIFSPYKVGDLALPRLHELAAAINRIREGQWQ</sequence>
<name>A0A3B1A9Z1_9ZZZZ</name>
<dbReference type="Pfam" id="PF21117">
    <property type="entry name" value="MRB1590_C"/>
    <property type="match status" value="1"/>
</dbReference>
<dbReference type="PANTHER" id="PTHR38149">
    <property type="entry name" value="ATPASE"/>
    <property type="match status" value="1"/>
</dbReference>
<feature type="compositionally biased region" description="Basic and acidic residues" evidence="1">
    <location>
        <begin position="444"/>
        <end position="454"/>
    </location>
</feature>
<gene>
    <name evidence="5" type="ORF">MNBD_GAMMA19-2019</name>
</gene>
<feature type="domain" description="ATPase of the ABC class C-terminal" evidence="2">
    <location>
        <begin position="171"/>
        <end position="435"/>
    </location>
</feature>
<evidence type="ECO:0000259" key="3">
    <source>
        <dbReference type="Pfam" id="PF20446"/>
    </source>
</evidence>
<dbReference type="InterPro" id="IPR046834">
    <property type="entry name" value="ABC_ATPase_C"/>
</dbReference>
<proteinExistence type="predicted"/>
<keyword evidence="5" id="KW-0413">Isomerase</keyword>
<dbReference type="AlphaFoldDB" id="A0A3B1A9Z1"/>
<evidence type="ECO:0000259" key="2">
    <source>
        <dbReference type="Pfam" id="PF09818"/>
    </source>
</evidence>
<feature type="domain" description="ATPase of the ABC class N-terminal" evidence="3">
    <location>
        <begin position="5"/>
        <end position="166"/>
    </location>
</feature>
<protein>
    <submittedName>
        <fullName evidence="5">Isopentenyl-diphosphate Delta-isomerase</fullName>
        <ecNumber evidence="5">5.3.3.2</ecNumber>
    </submittedName>
</protein>
<dbReference type="PANTHER" id="PTHR38149:SF1">
    <property type="entry name" value="ATPASE"/>
    <property type="match status" value="1"/>
</dbReference>
<feature type="domain" description="MRB1590-like C-terminal" evidence="4">
    <location>
        <begin position="468"/>
        <end position="565"/>
    </location>
</feature>
<dbReference type="InterPro" id="IPR027417">
    <property type="entry name" value="P-loop_NTPase"/>
</dbReference>
<dbReference type="GO" id="GO:0004452">
    <property type="term" value="F:isopentenyl-diphosphate delta-isomerase activity"/>
    <property type="evidence" value="ECO:0007669"/>
    <property type="project" value="UniProtKB-EC"/>
</dbReference>
<evidence type="ECO:0000256" key="1">
    <source>
        <dbReference type="SAM" id="MobiDB-lite"/>
    </source>
</evidence>
<dbReference type="InterPro" id="IPR046833">
    <property type="entry name" value="ABC_N"/>
</dbReference>